<evidence type="ECO:0000313" key="5">
    <source>
        <dbReference type="Proteomes" id="UP000533598"/>
    </source>
</evidence>
<protein>
    <submittedName>
        <fullName evidence="4">NAD(P)-dependent dehydrogenase (Short-subunit alcohol dehydrogenase family)</fullName>
    </submittedName>
</protein>
<dbReference type="EMBL" id="JACHMH010000001">
    <property type="protein sequence ID" value="MBB4681502.1"/>
    <property type="molecule type" value="Genomic_DNA"/>
</dbReference>
<dbReference type="InterPro" id="IPR050259">
    <property type="entry name" value="SDR"/>
</dbReference>
<organism evidence="4 5">
    <name type="scientific">Crossiella cryophila</name>
    <dbReference type="NCBI Taxonomy" id="43355"/>
    <lineage>
        <taxon>Bacteria</taxon>
        <taxon>Bacillati</taxon>
        <taxon>Actinomycetota</taxon>
        <taxon>Actinomycetes</taxon>
        <taxon>Pseudonocardiales</taxon>
        <taxon>Pseudonocardiaceae</taxon>
        <taxon>Crossiella</taxon>
    </lineage>
</organism>
<dbReference type="InterPro" id="IPR057326">
    <property type="entry name" value="KR_dom"/>
</dbReference>
<dbReference type="GO" id="GO:0032787">
    <property type="term" value="P:monocarboxylic acid metabolic process"/>
    <property type="evidence" value="ECO:0007669"/>
    <property type="project" value="UniProtKB-ARBA"/>
</dbReference>
<comment type="caution">
    <text evidence="4">The sequence shown here is derived from an EMBL/GenBank/DDBJ whole genome shotgun (WGS) entry which is preliminary data.</text>
</comment>
<dbReference type="RefSeq" id="WP_185008127.1">
    <property type="nucleotide sequence ID" value="NZ_BAAAUI010000008.1"/>
</dbReference>
<dbReference type="PANTHER" id="PTHR42879:SF6">
    <property type="entry name" value="NADPH-DEPENDENT REDUCTASE BACG"/>
    <property type="match status" value="1"/>
</dbReference>
<dbReference type="PANTHER" id="PTHR42879">
    <property type="entry name" value="3-OXOACYL-(ACYL-CARRIER-PROTEIN) REDUCTASE"/>
    <property type="match status" value="1"/>
</dbReference>
<name>A0A7W7FXN4_9PSEU</name>
<sequence>MVHNVASQDGLSGKRVVVTGGTKGIGAGIAARLAGAGASVLVAARSAPERELPANVRFVKADLSTESGVAGLAAEALEILGGVDVIVDNAGGAVPATSGIADLTEEHWHDAYQLNVMAAVRLDRALLPGMLERGSGVIIHISSIAALRAESSLVHYGAAKAALNAYSKSLATEVAPRGVRVNRIAPGLIKTEAVDSFVQHIQDTQGLDQEAALGTLHELVGGIPAGREGKPADIANVVAFLASDQAEWIVGAEFRIDGGSVRQVS</sequence>
<dbReference type="NCBIfam" id="NF005095">
    <property type="entry name" value="PRK06523.1"/>
    <property type="match status" value="1"/>
</dbReference>
<dbReference type="GO" id="GO:0016491">
    <property type="term" value="F:oxidoreductase activity"/>
    <property type="evidence" value="ECO:0007669"/>
    <property type="project" value="UniProtKB-KW"/>
</dbReference>
<dbReference type="InterPro" id="IPR020904">
    <property type="entry name" value="Sc_DH/Rdtase_CS"/>
</dbReference>
<dbReference type="PRINTS" id="PR00080">
    <property type="entry name" value="SDRFAMILY"/>
</dbReference>
<dbReference type="SMART" id="SM00822">
    <property type="entry name" value="PKS_KR"/>
    <property type="match status" value="1"/>
</dbReference>
<keyword evidence="5" id="KW-1185">Reference proteome</keyword>
<keyword evidence="2" id="KW-0560">Oxidoreductase</keyword>
<comment type="similarity">
    <text evidence="1">Belongs to the short-chain dehydrogenases/reductases (SDR) family.</text>
</comment>
<evidence type="ECO:0000259" key="3">
    <source>
        <dbReference type="SMART" id="SM00822"/>
    </source>
</evidence>
<evidence type="ECO:0000256" key="1">
    <source>
        <dbReference type="ARBA" id="ARBA00006484"/>
    </source>
</evidence>
<dbReference type="Gene3D" id="3.40.50.720">
    <property type="entry name" value="NAD(P)-binding Rossmann-like Domain"/>
    <property type="match status" value="1"/>
</dbReference>
<dbReference type="FunFam" id="3.40.50.720:FF:000084">
    <property type="entry name" value="Short-chain dehydrogenase reductase"/>
    <property type="match status" value="1"/>
</dbReference>
<proteinExistence type="inferred from homology"/>
<evidence type="ECO:0000256" key="2">
    <source>
        <dbReference type="ARBA" id="ARBA00023002"/>
    </source>
</evidence>
<dbReference type="PRINTS" id="PR00081">
    <property type="entry name" value="GDHRDH"/>
</dbReference>
<feature type="domain" description="Ketoreductase" evidence="3">
    <location>
        <begin position="14"/>
        <end position="187"/>
    </location>
</feature>
<dbReference type="AlphaFoldDB" id="A0A7W7FXN4"/>
<accession>A0A7W7FXN4</accession>
<dbReference type="InterPro" id="IPR036291">
    <property type="entry name" value="NAD(P)-bd_dom_sf"/>
</dbReference>
<dbReference type="InterPro" id="IPR002347">
    <property type="entry name" value="SDR_fam"/>
</dbReference>
<dbReference type="PROSITE" id="PS00061">
    <property type="entry name" value="ADH_SHORT"/>
    <property type="match status" value="1"/>
</dbReference>
<dbReference type="Proteomes" id="UP000533598">
    <property type="component" value="Unassembled WGS sequence"/>
</dbReference>
<gene>
    <name evidence="4" type="ORF">HNR67_007620</name>
</gene>
<dbReference type="SUPFAM" id="SSF51735">
    <property type="entry name" value="NAD(P)-binding Rossmann-fold domains"/>
    <property type="match status" value="1"/>
</dbReference>
<reference evidence="4 5" key="1">
    <citation type="submission" date="2020-08" db="EMBL/GenBank/DDBJ databases">
        <title>Sequencing the genomes of 1000 actinobacteria strains.</title>
        <authorList>
            <person name="Klenk H.-P."/>
        </authorList>
    </citation>
    <scope>NUCLEOTIDE SEQUENCE [LARGE SCALE GENOMIC DNA]</scope>
    <source>
        <strain evidence="4 5">DSM 44230</strain>
    </source>
</reference>
<dbReference type="Pfam" id="PF13561">
    <property type="entry name" value="adh_short_C2"/>
    <property type="match status" value="1"/>
</dbReference>
<evidence type="ECO:0000313" key="4">
    <source>
        <dbReference type="EMBL" id="MBB4681502.1"/>
    </source>
</evidence>